<dbReference type="AlphaFoldDB" id="A0AAE3YKP3"/>
<protein>
    <submittedName>
        <fullName evidence="2">Cysteine desulfurase family protein (TIGR01976 family)</fullName>
    </submittedName>
</protein>
<name>A0AAE3YKP3_9ACTN</name>
<evidence type="ECO:0000313" key="3">
    <source>
        <dbReference type="Proteomes" id="UP001183643"/>
    </source>
</evidence>
<comment type="caution">
    <text evidence="2">The sequence shown here is derived from an EMBL/GenBank/DDBJ whole genome shotgun (WGS) entry which is preliminary data.</text>
</comment>
<feature type="domain" description="Aminotransferase class V" evidence="1">
    <location>
        <begin position="22"/>
        <end position="393"/>
    </location>
</feature>
<keyword evidence="3" id="KW-1185">Reference proteome</keyword>
<dbReference type="InterPro" id="IPR000192">
    <property type="entry name" value="Aminotrans_V_dom"/>
</dbReference>
<dbReference type="Gene3D" id="3.40.640.10">
    <property type="entry name" value="Type I PLP-dependent aspartate aminotransferase-like (Major domain)"/>
    <property type="match status" value="1"/>
</dbReference>
<evidence type="ECO:0000313" key="2">
    <source>
        <dbReference type="EMBL" id="MDR7274066.1"/>
    </source>
</evidence>
<organism evidence="2 3">
    <name type="scientific">Catenuloplanes atrovinosus</name>
    <dbReference type="NCBI Taxonomy" id="137266"/>
    <lineage>
        <taxon>Bacteria</taxon>
        <taxon>Bacillati</taxon>
        <taxon>Actinomycetota</taxon>
        <taxon>Actinomycetes</taxon>
        <taxon>Micromonosporales</taxon>
        <taxon>Micromonosporaceae</taxon>
        <taxon>Catenuloplanes</taxon>
    </lineage>
</organism>
<dbReference type="RefSeq" id="WP_310363315.1">
    <property type="nucleotide sequence ID" value="NZ_JAVDYB010000001.1"/>
</dbReference>
<dbReference type="Proteomes" id="UP001183643">
    <property type="component" value="Unassembled WGS sequence"/>
</dbReference>
<sequence>MPFDVDAIRSRYPALAEGYLHFDNAGGSQVAAPVADAVADTMRAAVSNRSTAFEPGRRSGEIVAAARHALADLLGAVPRGVVLGPSATALTYRVARALAGTWRPGDEIVVSRLDHDANVRPWVQLAARAGVTVRWAEFDRATGDLPVAQYERLVGARTRLVALTAAGNANGAAPDVAAVAAIARAAGALTYVDGVHRTPHVATDVAALGADFYVTSAYKWSGPHLAAVAADPALWERLRPMKLAPSPESVPDRFELGTASFEQLAGVIAAVEHLADLAPATPGLDRRGRLRESFAEIQRYESALLARLHDGLASLSGVSLLPAPARRCPTVSFRLADQPPARTAALLGERGICVSAGDYYAYEYFEALGLRDSGGAVRASLYHYNTEAEVDALLTALSELA</sequence>
<dbReference type="InterPro" id="IPR015424">
    <property type="entry name" value="PyrdxlP-dep_Trfase"/>
</dbReference>
<proteinExistence type="predicted"/>
<dbReference type="NCBIfam" id="TIGR01976">
    <property type="entry name" value="am_tr_V_VC1184"/>
    <property type="match status" value="1"/>
</dbReference>
<gene>
    <name evidence="2" type="ORF">J2S41_000844</name>
</gene>
<dbReference type="PANTHER" id="PTHR43586">
    <property type="entry name" value="CYSTEINE DESULFURASE"/>
    <property type="match status" value="1"/>
</dbReference>
<dbReference type="Pfam" id="PF00266">
    <property type="entry name" value="Aminotran_5"/>
    <property type="match status" value="1"/>
</dbReference>
<dbReference type="InterPro" id="IPR015421">
    <property type="entry name" value="PyrdxlP-dep_Trfase_major"/>
</dbReference>
<dbReference type="InterPro" id="IPR011340">
    <property type="entry name" value="Cys_dSase-rel"/>
</dbReference>
<dbReference type="SUPFAM" id="SSF53383">
    <property type="entry name" value="PLP-dependent transferases"/>
    <property type="match status" value="1"/>
</dbReference>
<dbReference type="EMBL" id="JAVDYB010000001">
    <property type="protein sequence ID" value="MDR7274066.1"/>
    <property type="molecule type" value="Genomic_DNA"/>
</dbReference>
<accession>A0AAE3YKP3</accession>
<evidence type="ECO:0000259" key="1">
    <source>
        <dbReference type="Pfam" id="PF00266"/>
    </source>
</evidence>
<reference evidence="2" key="1">
    <citation type="submission" date="2023-07" db="EMBL/GenBank/DDBJ databases">
        <title>Sequencing the genomes of 1000 actinobacteria strains.</title>
        <authorList>
            <person name="Klenk H.-P."/>
        </authorList>
    </citation>
    <scope>NUCLEOTIDE SEQUENCE</scope>
    <source>
        <strain evidence="2">DSM 44707</strain>
    </source>
</reference>
<dbReference type="PANTHER" id="PTHR43586:SF21">
    <property type="entry name" value="PYRIDOXAL PHOSPHATE (PLP)-DEPENDENT ASPARTATE AMINOTRANSFERASE SUPERFAMILY"/>
    <property type="match status" value="1"/>
</dbReference>
<dbReference type="Gene3D" id="3.90.1150.10">
    <property type="entry name" value="Aspartate Aminotransferase, domain 1"/>
    <property type="match status" value="1"/>
</dbReference>
<dbReference type="InterPro" id="IPR015422">
    <property type="entry name" value="PyrdxlP-dep_Trfase_small"/>
</dbReference>